<dbReference type="InterPro" id="IPR013783">
    <property type="entry name" value="Ig-like_fold"/>
</dbReference>
<proteinExistence type="predicted"/>
<feature type="non-terminal residue" evidence="1">
    <location>
        <position position="103"/>
    </location>
</feature>
<accession>A0A093SQR5</accession>
<protein>
    <submittedName>
        <fullName evidence="1">Uncharacterized protein C1orf222</fullName>
    </submittedName>
</protein>
<keyword evidence="2" id="KW-1185">Reference proteome</keyword>
<gene>
    <name evidence="1" type="ORF">N305_00828</name>
</gene>
<reference evidence="1 2" key="1">
    <citation type="submission" date="2014-06" db="EMBL/GenBank/DDBJ databases">
        <title>Genome evolution of avian class.</title>
        <authorList>
            <person name="Zhang G."/>
            <person name="Li C."/>
        </authorList>
    </citation>
    <scope>NUCLEOTIDE SEQUENCE [LARGE SCALE GENOMIC DNA]</scope>
    <source>
        <strain evidence="1">BGI_N305</strain>
    </source>
</reference>
<organism evidence="1 2">
    <name type="scientific">Manacus vitellinus</name>
    <name type="common">golden-collared manakin</name>
    <dbReference type="NCBI Taxonomy" id="328815"/>
    <lineage>
        <taxon>Eukaryota</taxon>
        <taxon>Metazoa</taxon>
        <taxon>Chordata</taxon>
        <taxon>Craniata</taxon>
        <taxon>Vertebrata</taxon>
        <taxon>Euteleostomi</taxon>
        <taxon>Archelosauria</taxon>
        <taxon>Archosauria</taxon>
        <taxon>Dinosauria</taxon>
        <taxon>Saurischia</taxon>
        <taxon>Theropoda</taxon>
        <taxon>Coelurosauria</taxon>
        <taxon>Aves</taxon>
        <taxon>Neognathae</taxon>
        <taxon>Neoaves</taxon>
        <taxon>Telluraves</taxon>
        <taxon>Australaves</taxon>
        <taxon>Passeriformes</taxon>
        <taxon>Pipridae</taxon>
        <taxon>Manacus</taxon>
    </lineage>
</organism>
<sequence length="103" mass="11037">TQNYSGLSVFSVFPTEGEIEAGKSQEFVVTFSPDHESLYYSDCLRVVLFGKQTAQEIPLRGAAREHPVFVEGGVPLDVPVESLAVTSSVPSQEALATGKVPPL</sequence>
<dbReference type="PANTHER" id="PTHR22538">
    <property type="entry name" value="CILIA- AND FLAGELLA-ASSOCIATED PROTEIN 74"/>
    <property type="match status" value="1"/>
</dbReference>
<name>A0A093SQR5_9PASS</name>
<feature type="non-terminal residue" evidence="1">
    <location>
        <position position="1"/>
    </location>
</feature>
<dbReference type="Gene3D" id="2.60.40.10">
    <property type="entry name" value="Immunoglobulins"/>
    <property type="match status" value="1"/>
</dbReference>
<dbReference type="EMBL" id="KL672239">
    <property type="protein sequence ID" value="KFW84969.1"/>
    <property type="molecule type" value="Genomic_DNA"/>
</dbReference>
<dbReference type="Proteomes" id="UP000053258">
    <property type="component" value="Unassembled WGS sequence"/>
</dbReference>
<dbReference type="PANTHER" id="PTHR22538:SF0">
    <property type="entry name" value="CILIA- AND FLAGELLA-ASSOCIATED PROTEIN 74"/>
    <property type="match status" value="1"/>
</dbReference>
<evidence type="ECO:0000313" key="1">
    <source>
        <dbReference type="EMBL" id="KFW84969.1"/>
    </source>
</evidence>
<dbReference type="OrthoDB" id="545169at2759"/>
<dbReference type="AlphaFoldDB" id="A0A093SQR5"/>
<evidence type="ECO:0000313" key="2">
    <source>
        <dbReference type="Proteomes" id="UP000053258"/>
    </source>
</evidence>